<evidence type="ECO:0000313" key="3">
    <source>
        <dbReference type="Proteomes" id="UP000003835"/>
    </source>
</evidence>
<accession>B4W085</accession>
<feature type="domain" description="Peptidase C14 caspase" evidence="1">
    <location>
        <begin position="8"/>
        <end position="256"/>
    </location>
</feature>
<dbReference type="EMBL" id="DS989864">
    <property type="protein sequence ID" value="EDX72451.1"/>
    <property type="molecule type" value="Genomic_DNA"/>
</dbReference>
<dbReference type="SUPFAM" id="SSF52129">
    <property type="entry name" value="Caspase-like"/>
    <property type="match status" value="1"/>
</dbReference>
<evidence type="ECO:0000259" key="1">
    <source>
        <dbReference type="Pfam" id="PF00656"/>
    </source>
</evidence>
<sequence length="335" mass="36408">MTNTFSHGYALLIGVGESAYPKWSLPVTVKDMHAIQSILTDPNLCGYLNDEQHIRLLYDAGATRQAIVDGLTWLKAQAAADTEATIIIYYSGHGWLDQSTGKYYLIQHDIEAVDIPDSAVSAQAFTEAIRQICAKRLLVIIDSCHAQGMATAKDKIVPIKLPTDFAQTALPKQFIEELKQGEGRVVFTSSRGTQSSWIRGDGAMSVYTYHLIEALQGAGNQPGDTVVRVSNLMNYLGKVVPETVQHEYQQAQIPFFDLATEDFAVSLLRGGKGLPEKGWEAVEADVAETMGRIIAGRDVAIASGTQTVDSSGSGNVNFGNIARAGEIRIENSRED</sequence>
<gene>
    <name evidence="2" type="ORF">MC7420_3523</name>
</gene>
<dbReference type="OrthoDB" id="161433at2"/>
<proteinExistence type="predicted"/>
<evidence type="ECO:0000313" key="2">
    <source>
        <dbReference type="EMBL" id="EDX72451.1"/>
    </source>
</evidence>
<dbReference type="GO" id="GO:0006508">
    <property type="term" value="P:proteolysis"/>
    <property type="evidence" value="ECO:0007669"/>
    <property type="project" value="InterPro"/>
</dbReference>
<dbReference type="InterPro" id="IPR011600">
    <property type="entry name" value="Pept_C14_caspase"/>
</dbReference>
<dbReference type="Proteomes" id="UP000003835">
    <property type="component" value="Unassembled WGS sequence"/>
</dbReference>
<dbReference type="Pfam" id="PF00656">
    <property type="entry name" value="Peptidase_C14"/>
    <property type="match status" value="1"/>
</dbReference>
<dbReference type="eggNOG" id="COG4249">
    <property type="taxonomic scope" value="Bacteria"/>
</dbReference>
<organism evidence="2 3">
    <name type="scientific">Coleofasciculus chthonoplastes PCC 7420</name>
    <dbReference type="NCBI Taxonomy" id="118168"/>
    <lineage>
        <taxon>Bacteria</taxon>
        <taxon>Bacillati</taxon>
        <taxon>Cyanobacteriota</taxon>
        <taxon>Cyanophyceae</taxon>
        <taxon>Coleofasciculales</taxon>
        <taxon>Coleofasciculaceae</taxon>
        <taxon>Coleofasciculus</taxon>
    </lineage>
</organism>
<reference evidence="2 3" key="1">
    <citation type="submission" date="2008-07" db="EMBL/GenBank/DDBJ databases">
        <authorList>
            <person name="Tandeau de Marsac N."/>
            <person name="Ferriera S."/>
            <person name="Johnson J."/>
            <person name="Kravitz S."/>
            <person name="Beeson K."/>
            <person name="Sutton G."/>
            <person name="Rogers Y.-H."/>
            <person name="Friedman R."/>
            <person name="Frazier M."/>
            <person name="Venter J.C."/>
        </authorList>
    </citation>
    <scope>NUCLEOTIDE SEQUENCE [LARGE SCALE GENOMIC DNA]</scope>
    <source>
        <strain evidence="2 3">PCC 7420</strain>
    </source>
</reference>
<protein>
    <submittedName>
        <fullName evidence="2">Caspase domain protein, putative</fullName>
    </submittedName>
</protein>
<dbReference type="Gene3D" id="3.40.50.1460">
    <property type="match status" value="1"/>
</dbReference>
<dbReference type="RefSeq" id="WP_006104417.1">
    <property type="nucleotide sequence ID" value="NZ_DS989864.1"/>
</dbReference>
<name>B4W085_9CYAN</name>
<keyword evidence="3" id="KW-1185">Reference proteome</keyword>
<dbReference type="STRING" id="118168.MC7420_3523"/>
<dbReference type="InterPro" id="IPR029030">
    <property type="entry name" value="Caspase-like_dom_sf"/>
</dbReference>
<dbReference type="HOGENOM" id="CLU_064919_0_0_3"/>
<dbReference type="AlphaFoldDB" id="B4W085"/>
<dbReference type="GO" id="GO:0004197">
    <property type="term" value="F:cysteine-type endopeptidase activity"/>
    <property type="evidence" value="ECO:0007669"/>
    <property type="project" value="InterPro"/>
</dbReference>